<dbReference type="SUPFAM" id="SSF52540">
    <property type="entry name" value="P-loop containing nucleoside triphosphate hydrolases"/>
    <property type="match status" value="1"/>
</dbReference>
<gene>
    <name evidence="4" type="ORF">DCAF_LOCUS14468</name>
</gene>
<keyword evidence="2" id="KW-0611">Plant defense</keyword>
<comment type="caution">
    <text evidence="4">The sequence shown here is derived from an EMBL/GenBank/DDBJ whole genome shotgun (WGS) entry which is preliminary data.</text>
</comment>
<dbReference type="InterPro" id="IPR027417">
    <property type="entry name" value="P-loop_NTPase"/>
</dbReference>
<feature type="domain" description="Disease resistance R13L4/SHOC-2-like LRR" evidence="3">
    <location>
        <begin position="456"/>
        <end position="519"/>
    </location>
</feature>
<organism evidence="4 5">
    <name type="scientific">Dovyalis caffra</name>
    <dbReference type="NCBI Taxonomy" id="77055"/>
    <lineage>
        <taxon>Eukaryota</taxon>
        <taxon>Viridiplantae</taxon>
        <taxon>Streptophyta</taxon>
        <taxon>Embryophyta</taxon>
        <taxon>Tracheophyta</taxon>
        <taxon>Spermatophyta</taxon>
        <taxon>Magnoliopsida</taxon>
        <taxon>eudicotyledons</taxon>
        <taxon>Gunneridae</taxon>
        <taxon>Pentapetalae</taxon>
        <taxon>rosids</taxon>
        <taxon>fabids</taxon>
        <taxon>Malpighiales</taxon>
        <taxon>Salicaceae</taxon>
        <taxon>Flacourtieae</taxon>
        <taxon>Dovyalis</taxon>
    </lineage>
</organism>
<evidence type="ECO:0000256" key="2">
    <source>
        <dbReference type="ARBA" id="ARBA00022821"/>
    </source>
</evidence>
<keyword evidence="5" id="KW-1185">Reference proteome</keyword>
<name>A0AAV1RSR4_9ROSI</name>
<dbReference type="EMBL" id="CAWUPB010001158">
    <property type="protein sequence ID" value="CAK7339416.1"/>
    <property type="molecule type" value="Genomic_DNA"/>
</dbReference>
<dbReference type="SUPFAM" id="SSF52047">
    <property type="entry name" value="RNI-like"/>
    <property type="match status" value="1"/>
</dbReference>
<proteinExistence type="predicted"/>
<dbReference type="GO" id="GO:0043531">
    <property type="term" value="F:ADP binding"/>
    <property type="evidence" value="ECO:0007669"/>
    <property type="project" value="InterPro"/>
</dbReference>
<accession>A0AAV1RSR4</accession>
<dbReference type="Pfam" id="PF23598">
    <property type="entry name" value="LRR_14"/>
    <property type="match status" value="1"/>
</dbReference>
<protein>
    <recommendedName>
        <fullName evidence="3">Disease resistance R13L4/SHOC-2-like LRR domain-containing protein</fullName>
    </recommendedName>
</protein>
<dbReference type="InterPro" id="IPR032675">
    <property type="entry name" value="LRR_dom_sf"/>
</dbReference>
<dbReference type="PANTHER" id="PTHR36766:SF3">
    <property type="entry name" value="RPW8 DOMAIN-CONTAINING PROTEIN"/>
    <property type="match status" value="1"/>
</dbReference>
<evidence type="ECO:0000259" key="3">
    <source>
        <dbReference type="Pfam" id="PF23598"/>
    </source>
</evidence>
<evidence type="ECO:0000313" key="4">
    <source>
        <dbReference type="EMBL" id="CAK7339416.1"/>
    </source>
</evidence>
<reference evidence="4 5" key="1">
    <citation type="submission" date="2024-01" db="EMBL/GenBank/DDBJ databases">
        <authorList>
            <person name="Waweru B."/>
        </authorList>
    </citation>
    <scope>NUCLEOTIDE SEQUENCE [LARGE SCALE GENOMIC DNA]</scope>
</reference>
<dbReference type="InterPro" id="IPR055414">
    <property type="entry name" value="LRR_R13L4/SHOC2-like"/>
</dbReference>
<dbReference type="InterPro" id="IPR036388">
    <property type="entry name" value="WH-like_DNA-bd_sf"/>
</dbReference>
<dbReference type="Gene3D" id="3.80.10.10">
    <property type="entry name" value="Ribonuclease Inhibitor"/>
    <property type="match status" value="1"/>
</dbReference>
<dbReference type="Gene3D" id="1.10.8.430">
    <property type="entry name" value="Helical domain of apoptotic protease-activating factors"/>
    <property type="match status" value="1"/>
</dbReference>
<sequence>MVDKLFRHKGHSHVPEFQSDEDAFMHMEKLLKKRGPNPLLLVLDDVWPHSEHFLDNFKFQIPGDKILVTSKSAFPRFGSSYELKPLSDEDAMTLFVHSALPTNRNSSFLDKSILNEIVNACRGNPLALTVVGRSLCEQPVAVWHDTFLELSKQGPVVEYNSALRNCLQQSLKLLKNNKATVKECFMDLGLFPEGQWIPATALIDLWVELYELDEDGVNSIAILRDLHALNLVNLEVRRTDANEIDGLYNDHFVMQHVLLRQLVNDESSLEPVEQRKRLIIEVSGNGFPNWGEEEEKPCVSARLLSITTEEILTPNLFDVQPPEVEVLVLNVFTKYCMLPEFMKKMEKLKALIITNYGFLPPEISNFLLLCSLPNLKSNTTIRLSSAMPNLLEISMDRCIDMKSLPIWFCDLVHLKKLSISSCWELSELPREIRKLVNLEVLRLRFCIQLAKLPETIGSLSKLRILDISDCASIMQLPNEIGDLYNLRKLYMKGSSISELPPSIANLNHLQNVMCDEETTTLWKPFLKNRTDLWIKAGQGGCIYLYYYFSLS</sequence>
<keyword evidence="1" id="KW-0677">Repeat</keyword>
<dbReference type="GO" id="GO:0006952">
    <property type="term" value="P:defense response"/>
    <property type="evidence" value="ECO:0007669"/>
    <property type="project" value="UniProtKB-KW"/>
</dbReference>
<dbReference type="PANTHER" id="PTHR36766">
    <property type="entry name" value="PLANT BROAD-SPECTRUM MILDEW RESISTANCE PROTEIN RPW8"/>
    <property type="match status" value="1"/>
</dbReference>
<evidence type="ECO:0000256" key="1">
    <source>
        <dbReference type="ARBA" id="ARBA00022737"/>
    </source>
</evidence>
<dbReference type="Proteomes" id="UP001314170">
    <property type="component" value="Unassembled WGS sequence"/>
</dbReference>
<evidence type="ECO:0000313" key="5">
    <source>
        <dbReference type="Proteomes" id="UP001314170"/>
    </source>
</evidence>
<dbReference type="Gene3D" id="1.10.10.10">
    <property type="entry name" value="Winged helix-like DNA-binding domain superfamily/Winged helix DNA-binding domain"/>
    <property type="match status" value="1"/>
</dbReference>
<dbReference type="PRINTS" id="PR00364">
    <property type="entry name" value="DISEASERSIST"/>
</dbReference>
<dbReference type="AlphaFoldDB" id="A0AAV1RSR4"/>
<dbReference type="InterPro" id="IPR042197">
    <property type="entry name" value="Apaf_helical"/>
</dbReference>